<evidence type="ECO:0000313" key="1">
    <source>
        <dbReference type="EMBL" id="MEE1889292.1"/>
    </source>
</evidence>
<name>A0ABU7HEC2_9PSED</name>
<protein>
    <submittedName>
        <fullName evidence="1">Uncharacterized protein</fullName>
    </submittedName>
</protein>
<sequence>MNPWQTRLPDLATFSWLDDELADIEDDRVMGDYLISPLRLLGDP</sequence>
<evidence type="ECO:0000313" key="2">
    <source>
        <dbReference type="Proteomes" id="UP001354227"/>
    </source>
</evidence>
<dbReference type="EMBL" id="JAZDCT010000021">
    <property type="protein sequence ID" value="MEE1889292.1"/>
    <property type="molecule type" value="Genomic_DNA"/>
</dbReference>
<gene>
    <name evidence="1" type="ORF">V0R62_16640</name>
</gene>
<dbReference type="RefSeq" id="WP_330104519.1">
    <property type="nucleotide sequence ID" value="NZ_JAZDCT010000021.1"/>
</dbReference>
<organism evidence="1 2">
    <name type="scientific">Pseudomonas carassii</name>
    <dbReference type="NCBI Taxonomy" id="3115855"/>
    <lineage>
        <taxon>Bacteria</taxon>
        <taxon>Pseudomonadati</taxon>
        <taxon>Pseudomonadota</taxon>
        <taxon>Gammaproteobacteria</taxon>
        <taxon>Pseudomonadales</taxon>
        <taxon>Pseudomonadaceae</taxon>
        <taxon>Pseudomonas</taxon>
    </lineage>
</organism>
<proteinExistence type="predicted"/>
<keyword evidence="2" id="KW-1185">Reference proteome</keyword>
<dbReference type="Proteomes" id="UP001354227">
    <property type="component" value="Unassembled WGS sequence"/>
</dbReference>
<accession>A0ABU7HEC2</accession>
<comment type="caution">
    <text evidence="1">The sequence shown here is derived from an EMBL/GenBank/DDBJ whole genome shotgun (WGS) entry which is preliminary data.</text>
</comment>
<reference evidence="1" key="1">
    <citation type="submission" date="2024-01" db="EMBL/GenBank/DDBJ databases">
        <title>Unpublished Manusciprt.</title>
        <authorList>
            <person name="Duman M."/>
            <person name="Valdes E.G."/>
            <person name="Ajmi N."/>
            <person name="Altun S."/>
            <person name="Saticioglu I.B."/>
        </authorList>
    </citation>
    <scope>NUCLEOTIDE SEQUENCE</scope>
    <source>
        <strain evidence="1">137P</strain>
    </source>
</reference>